<accession>A0ACC1S995</accession>
<protein>
    <submittedName>
        <fullName evidence="1">Uncharacterized protein</fullName>
    </submittedName>
</protein>
<comment type="caution">
    <text evidence="1">The sequence shown here is derived from an EMBL/GenBank/DDBJ whole genome shotgun (WGS) entry which is preliminary data.</text>
</comment>
<dbReference type="Proteomes" id="UP001148629">
    <property type="component" value="Unassembled WGS sequence"/>
</dbReference>
<gene>
    <name evidence="1" type="ORF">NM208_g7454</name>
</gene>
<name>A0ACC1S995_9HYPO</name>
<proteinExistence type="predicted"/>
<dbReference type="EMBL" id="JANRMS010000768">
    <property type="protein sequence ID" value="KAJ3534646.1"/>
    <property type="molecule type" value="Genomic_DNA"/>
</dbReference>
<sequence length="458" mass="50981">MSLRNVVSRQVKRPFSQSAIELQRQVAPAVAAQAHDVVQPSKTALSRLPNTTLVRSLVLTSLMSKNWLMRPSLALINIMTTSKSFLLNPDRNPVLNRLLRWTIYNQFCAGSTRTQVLQSMAGLRRLGYRGVILGFAKEVVLDPSAGAVHSSDAKYGPACYRMIEEWKEANFETIEMLSPGDFLSVKLTGAGPVCIDALQAHQPMPSAISEALDEICLKTKERGARLWIDAEQQILQVTLDEWAIELMKRHNHDGQALVYNTIQAYLKSARKNAERHVVQAAREGWTVGIKLVRGAYIENEVRSLIHDTKEDTDSSYNHVAAMLISRELPQIKESKDLQFPSTALMLATHNADSAEKAMALHRQRIADGLPTTKLECGQINGMADELSCALVESCEQSCSDASTNKAVSPGVFKYVAWGSVSECMGYLYRRAVENRGAVERTQHMVDALKKELRRRVFG</sequence>
<evidence type="ECO:0000313" key="2">
    <source>
        <dbReference type="Proteomes" id="UP001148629"/>
    </source>
</evidence>
<reference evidence="1" key="1">
    <citation type="submission" date="2022-08" db="EMBL/GenBank/DDBJ databases">
        <title>Genome Sequence of Fusarium decemcellulare.</title>
        <authorList>
            <person name="Buettner E."/>
        </authorList>
    </citation>
    <scope>NUCLEOTIDE SEQUENCE</scope>
    <source>
        <strain evidence="1">Babe19</strain>
    </source>
</reference>
<organism evidence="1 2">
    <name type="scientific">Fusarium decemcellulare</name>
    <dbReference type="NCBI Taxonomy" id="57161"/>
    <lineage>
        <taxon>Eukaryota</taxon>
        <taxon>Fungi</taxon>
        <taxon>Dikarya</taxon>
        <taxon>Ascomycota</taxon>
        <taxon>Pezizomycotina</taxon>
        <taxon>Sordariomycetes</taxon>
        <taxon>Hypocreomycetidae</taxon>
        <taxon>Hypocreales</taxon>
        <taxon>Nectriaceae</taxon>
        <taxon>Fusarium</taxon>
        <taxon>Fusarium decemcellulare species complex</taxon>
    </lineage>
</organism>
<evidence type="ECO:0000313" key="1">
    <source>
        <dbReference type="EMBL" id="KAJ3534646.1"/>
    </source>
</evidence>
<keyword evidence="2" id="KW-1185">Reference proteome</keyword>